<name>A0A328AFP0_9CAUL</name>
<feature type="transmembrane region" description="Helical" evidence="2">
    <location>
        <begin position="44"/>
        <end position="66"/>
    </location>
</feature>
<dbReference type="AlphaFoldDB" id="A0A328AFP0"/>
<evidence type="ECO:0000256" key="2">
    <source>
        <dbReference type="SAM" id="Phobius"/>
    </source>
</evidence>
<evidence type="ECO:0000313" key="4">
    <source>
        <dbReference type="Proteomes" id="UP000249254"/>
    </source>
</evidence>
<protein>
    <submittedName>
        <fullName evidence="3">Uncharacterized protein</fullName>
    </submittedName>
</protein>
<gene>
    <name evidence="3" type="ORF">DJ017_02855</name>
</gene>
<keyword evidence="2" id="KW-1133">Transmembrane helix</keyword>
<organism evidence="3 4">
    <name type="scientific">Phenylobacterium soli</name>
    <dbReference type="NCBI Taxonomy" id="2170551"/>
    <lineage>
        <taxon>Bacteria</taxon>
        <taxon>Pseudomonadati</taxon>
        <taxon>Pseudomonadota</taxon>
        <taxon>Alphaproteobacteria</taxon>
        <taxon>Caulobacterales</taxon>
        <taxon>Caulobacteraceae</taxon>
        <taxon>Phenylobacterium</taxon>
    </lineage>
</organism>
<dbReference type="Proteomes" id="UP000249254">
    <property type="component" value="Unassembled WGS sequence"/>
</dbReference>
<feature type="region of interest" description="Disordered" evidence="1">
    <location>
        <begin position="115"/>
        <end position="136"/>
    </location>
</feature>
<accession>A0A328AFP0</accession>
<proteinExistence type="predicted"/>
<sequence>MNKFVMPLGNSKRANELQQALPLRPESGQDRGMQRIIRFVREEVLAVVLIVGGVAVFIYNAVSGVLQLRDWGIPGWGWQIISAALVGAGLLVVAYRLHQRVEAAEQVLRSAPEARVVAPPRSGTTEPTTAPAPVVTPRHNAADGRIALALVDANRRKIIAEWGKVGSFELWEAASLFAEELPPTNALFPRSDAANAKLAMLKAAVHDGELPRAPLSGIDATLAKFGSISIDDHTRIRRSDLVEYAEAKCQRPAFLFPEP</sequence>
<keyword evidence="2" id="KW-0812">Transmembrane</keyword>
<comment type="caution">
    <text evidence="3">The sequence shown here is derived from an EMBL/GenBank/DDBJ whole genome shotgun (WGS) entry which is preliminary data.</text>
</comment>
<keyword evidence="2" id="KW-0472">Membrane</keyword>
<dbReference type="EMBL" id="QFYQ01000001">
    <property type="protein sequence ID" value="RAK53540.1"/>
    <property type="molecule type" value="Genomic_DNA"/>
</dbReference>
<feature type="compositionally biased region" description="Low complexity" evidence="1">
    <location>
        <begin position="124"/>
        <end position="136"/>
    </location>
</feature>
<reference evidence="4" key="1">
    <citation type="submission" date="2018-05" db="EMBL/GenBank/DDBJ databases">
        <authorList>
            <person name="Li X."/>
        </authorList>
    </citation>
    <scope>NUCLEOTIDE SEQUENCE [LARGE SCALE GENOMIC DNA]</scope>
    <source>
        <strain evidence="4">LX32</strain>
    </source>
</reference>
<evidence type="ECO:0000313" key="3">
    <source>
        <dbReference type="EMBL" id="RAK53540.1"/>
    </source>
</evidence>
<keyword evidence="4" id="KW-1185">Reference proteome</keyword>
<feature type="transmembrane region" description="Helical" evidence="2">
    <location>
        <begin position="78"/>
        <end position="97"/>
    </location>
</feature>
<evidence type="ECO:0000256" key="1">
    <source>
        <dbReference type="SAM" id="MobiDB-lite"/>
    </source>
</evidence>